<dbReference type="AlphaFoldDB" id="A0A6J6HYK8"/>
<sequence length="189" mass="19791">MKRGNKSYALRAVVGSAVIVFATLGSSLAANIGIANSNNGSEFGQGVFTIKACDTWIQLNLVAGATGQYGAPAGLSALTGVSIQGLMPSQCRSTKFKFQALDSSGKVLPLYRTDKTDALCSSKPFCTTKNSETDLILAISATGVVSLYNPDSYQQLSYNSTSGNYTFSFIQPGQLAQTISTLTVQSSEA</sequence>
<dbReference type="EMBL" id="CAEZUT010000108">
    <property type="protein sequence ID" value="CAB4616324.1"/>
    <property type="molecule type" value="Genomic_DNA"/>
</dbReference>
<accession>A0A6J6HYK8</accession>
<reference evidence="1" key="1">
    <citation type="submission" date="2020-05" db="EMBL/GenBank/DDBJ databases">
        <authorList>
            <person name="Chiriac C."/>
            <person name="Salcher M."/>
            <person name="Ghai R."/>
            <person name="Kavagutti S V."/>
        </authorList>
    </citation>
    <scope>NUCLEOTIDE SEQUENCE</scope>
</reference>
<protein>
    <submittedName>
        <fullName evidence="1">Unannotated protein</fullName>
    </submittedName>
</protein>
<name>A0A6J6HYK8_9ZZZZ</name>
<evidence type="ECO:0000313" key="1">
    <source>
        <dbReference type="EMBL" id="CAB4616324.1"/>
    </source>
</evidence>
<proteinExistence type="predicted"/>
<organism evidence="1">
    <name type="scientific">freshwater metagenome</name>
    <dbReference type="NCBI Taxonomy" id="449393"/>
    <lineage>
        <taxon>unclassified sequences</taxon>
        <taxon>metagenomes</taxon>
        <taxon>ecological metagenomes</taxon>
    </lineage>
</organism>
<gene>
    <name evidence="1" type="ORF">UFOPK1854_00869</name>
</gene>